<comment type="similarity">
    <text evidence="1 6">Belongs to the glutaminase family.</text>
</comment>
<evidence type="ECO:0000256" key="2">
    <source>
        <dbReference type="ARBA" id="ARBA00011881"/>
    </source>
</evidence>
<dbReference type="SUPFAM" id="SSF56601">
    <property type="entry name" value="beta-lactamase/transpeptidase-like"/>
    <property type="match status" value="1"/>
</dbReference>
<evidence type="ECO:0000256" key="7">
    <source>
        <dbReference type="SAM" id="MobiDB-lite"/>
    </source>
</evidence>
<organism evidence="8 9">
    <name type="scientific">Nesterenkonia massiliensis</name>
    <dbReference type="NCBI Taxonomy" id="1232429"/>
    <lineage>
        <taxon>Bacteria</taxon>
        <taxon>Bacillati</taxon>
        <taxon>Actinomycetota</taxon>
        <taxon>Actinomycetes</taxon>
        <taxon>Micrococcales</taxon>
        <taxon>Micrococcaceae</taxon>
        <taxon>Nesterenkonia</taxon>
    </lineage>
</organism>
<evidence type="ECO:0000313" key="9">
    <source>
        <dbReference type="Proteomes" id="UP001205046"/>
    </source>
</evidence>
<evidence type="ECO:0000256" key="5">
    <source>
        <dbReference type="ARBA" id="ARBA00049534"/>
    </source>
</evidence>
<proteinExistence type="inferred from homology"/>
<feature type="binding site" evidence="6">
    <location>
        <position position="295"/>
    </location>
    <ligand>
        <name>substrate</name>
    </ligand>
</feature>
<evidence type="ECO:0000256" key="4">
    <source>
        <dbReference type="ARBA" id="ARBA00022801"/>
    </source>
</evidence>
<feature type="compositionally biased region" description="Acidic residues" evidence="7">
    <location>
        <begin position="57"/>
        <end position="69"/>
    </location>
</feature>
<gene>
    <name evidence="6 8" type="primary">glsA</name>
    <name evidence="8" type="ORF">M3B43_07650</name>
</gene>
<dbReference type="Proteomes" id="UP001205046">
    <property type="component" value="Unassembled WGS sequence"/>
</dbReference>
<feature type="binding site" evidence="6">
    <location>
        <position position="212"/>
    </location>
    <ligand>
        <name>substrate</name>
    </ligand>
</feature>
<feature type="compositionally biased region" description="Acidic residues" evidence="7">
    <location>
        <begin position="34"/>
        <end position="45"/>
    </location>
</feature>
<feature type="binding site" evidence="6">
    <location>
        <position position="313"/>
    </location>
    <ligand>
        <name>substrate</name>
    </ligand>
</feature>
<reference evidence="8 9" key="1">
    <citation type="submission" date="2022-04" db="EMBL/GenBank/DDBJ databases">
        <title>Human microbiome associated bacterial genomes.</title>
        <authorList>
            <person name="Sandstrom S."/>
            <person name="Salamzade R."/>
            <person name="Kalan L.R."/>
        </authorList>
    </citation>
    <scope>NUCLEOTIDE SEQUENCE [LARGE SCALE GENOMIC DNA]</scope>
    <source>
        <strain evidence="9">p3-SID767</strain>
    </source>
</reference>
<keyword evidence="6" id="KW-0007">Acetylation</keyword>
<feature type="region of interest" description="Disordered" evidence="7">
    <location>
        <begin position="19"/>
        <end position="72"/>
    </location>
</feature>
<evidence type="ECO:0000256" key="3">
    <source>
        <dbReference type="ARBA" id="ARBA00012918"/>
    </source>
</evidence>
<name>A0ABT2HR99_9MICC</name>
<dbReference type="Gene3D" id="3.40.710.10">
    <property type="entry name" value="DD-peptidase/beta-lactamase superfamily"/>
    <property type="match status" value="1"/>
</dbReference>
<feature type="binding site" evidence="6">
    <location>
        <position position="219"/>
    </location>
    <ligand>
        <name>substrate</name>
    </ligand>
</feature>
<feature type="compositionally biased region" description="Low complexity" evidence="7">
    <location>
        <begin position="46"/>
        <end position="56"/>
    </location>
</feature>
<feature type="binding site" evidence="6">
    <location>
        <position position="150"/>
    </location>
    <ligand>
        <name>substrate</name>
    </ligand>
</feature>
<dbReference type="InterPro" id="IPR015868">
    <property type="entry name" value="Glutaminase"/>
</dbReference>
<feature type="binding site" evidence="6">
    <location>
        <position position="100"/>
    </location>
    <ligand>
        <name>substrate</name>
    </ligand>
</feature>
<dbReference type="HAMAP" id="MF_00313">
    <property type="entry name" value="Glutaminase"/>
    <property type="match status" value="1"/>
</dbReference>
<keyword evidence="9" id="KW-1185">Reference proteome</keyword>
<dbReference type="EC" id="3.5.1.2" evidence="3 6"/>
<sequence length="377" mass="40103">MTDTQEQDPVERYLAQVLADCGEDESGHVPSEAELADTEGSESADGEQQSSQSGEEQSGEEQSDEEQSDAEPVRHALAVVTAAGAEYAAGDREHLFTIQSISKPFVYAMALDEIGHDGVRQAVGMEPSGEAFNELSLEGGTGRPLNPMINAGAIATHQLISGAHGEPSVLPATASRAGRTDEVRRRTARIIAGLSAFAGRRLQVDWATADEEYEEGYRNFAIAHMLRTHHVFDAAPAHVVRGYIDQCAVLVTVQDIARMAATLANNGVHPESGTRVISARAARQTLSVMATCGMYDASGRWLTEIGIPAKSGVSGGIIGVLPGQLGLASFAPRLNDEGNSVQGVEMFKRLTDDFGLHLMASDRVDIADNLHQGQPSD</sequence>
<comment type="catalytic activity">
    <reaction evidence="5 6">
        <text>L-glutamine + H2O = L-glutamate + NH4(+)</text>
        <dbReference type="Rhea" id="RHEA:15889"/>
        <dbReference type="ChEBI" id="CHEBI:15377"/>
        <dbReference type="ChEBI" id="CHEBI:28938"/>
        <dbReference type="ChEBI" id="CHEBI:29985"/>
        <dbReference type="ChEBI" id="CHEBI:58359"/>
        <dbReference type="EC" id="3.5.1.2"/>
    </reaction>
</comment>
<dbReference type="EMBL" id="JALXMO010000018">
    <property type="protein sequence ID" value="MCT1607202.1"/>
    <property type="molecule type" value="Genomic_DNA"/>
</dbReference>
<evidence type="ECO:0000256" key="6">
    <source>
        <dbReference type="HAMAP-Rule" id="MF_00313"/>
    </source>
</evidence>
<dbReference type="Pfam" id="PF04960">
    <property type="entry name" value="Glutaminase"/>
    <property type="match status" value="1"/>
</dbReference>
<evidence type="ECO:0000313" key="8">
    <source>
        <dbReference type="EMBL" id="MCT1607202.1"/>
    </source>
</evidence>
<comment type="caution">
    <text evidence="8">The sequence shown here is derived from an EMBL/GenBank/DDBJ whole genome shotgun (WGS) entry which is preliminary data.</text>
</comment>
<protein>
    <recommendedName>
        <fullName evidence="3 6">Glutaminase</fullName>
        <ecNumber evidence="3 6">3.5.1.2</ecNumber>
    </recommendedName>
</protein>
<dbReference type="InterPro" id="IPR012338">
    <property type="entry name" value="Beta-lactam/transpept-like"/>
</dbReference>
<keyword evidence="4 6" id="KW-0378">Hydrolase</keyword>
<comment type="subunit">
    <text evidence="2 6">Homotetramer.</text>
</comment>
<evidence type="ECO:0000256" key="1">
    <source>
        <dbReference type="ARBA" id="ARBA00011076"/>
    </source>
</evidence>
<dbReference type="NCBIfam" id="TIGR03814">
    <property type="entry name" value="Gln_ase"/>
    <property type="match status" value="1"/>
</dbReference>
<dbReference type="GO" id="GO:0004359">
    <property type="term" value="F:glutaminase activity"/>
    <property type="evidence" value="ECO:0007669"/>
    <property type="project" value="UniProtKB-EC"/>
</dbReference>
<accession>A0ABT2HR99</accession>
<dbReference type="PANTHER" id="PTHR12544:SF29">
    <property type="entry name" value="GLUTAMINASE"/>
    <property type="match status" value="1"/>
</dbReference>
<dbReference type="PANTHER" id="PTHR12544">
    <property type="entry name" value="GLUTAMINASE"/>
    <property type="match status" value="1"/>
</dbReference>
<dbReference type="RefSeq" id="WP_260073198.1">
    <property type="nucleotide sequence ID" value="NZ_JALXMO010000018.1"/>
</dbReference>
<feature type="binding site" evidence="6">
    <location>
        <position position="243"/>
    </location>
    <ligand>
        <name>substrate</name>
    </ligand>
</feature>